<gene>
    <name evidence="1" type="ORF">ID47_02825</name>
</gene>
<dbReference type="KEGG" id="paca:ID47_02825"/>
<dbReference type="STRING" id="91604.ID47_02825"/>
<name>A0A077AU38_9PROT</name>
<dbReference type="RefSeq" id="WP_038463526.1">
    <property type="nucleotide sequence ID" value="NZ_CP008941.1"/>
</dbReference>
<evidence type="ECO:0000313" key="2">
    <source>
        <dbReference type="Proteomes" id="UP000028926"/>
    </source>
</evidence>
<accession>A0A077AU38</accession>
<dbReference type="EMBL" id="CP008941">
    <property type="protein sequence ID" value="AIK95896.1"/>
    <property type="molecule type" value="Genomic_DNA"/>
</dbReference>
<dbReference type="AlphaFoldDB" id="A0A077AU38"/>
<proteinExistence type="predicted"/>
<evidence type="ECO:0000313" key="1">
    <source>
        <dbReference type="EMBL" id="AIK95896.1"/>
    </source>
</evidence>
<dbReference type="OrthoDB" id="46225at2"/>
<keyword evidence="2" id="KW-1185">Reference proteome</keyword>
<dbReference type="Proteomes" id="UP000028926">
    <property type="component" value="Chromosome"/>
</dbReference>
<dbReference type="HOGENOM" id="CLU_1709896_0_0_5"/>
<organism evidence="1 2">
    <name type="scientific">Candidatus Odyssella acanthamoebae</name>
    <dbReference type="NCBI Taxonomy" id="91604"/>
    <lineage>
        <taxon>Bacteria</taxon>
        <taxon>Pseudomonadati</taxon>
        <taxon>Pseudomonadota</taxon>
        <taxon>Alphaproteobacteria</taxon>
        <taxon>Holosporales</taxon>
        <taxon>Candidatus Paracaedibacteraceae</taxon>
        <taxon>Candidatus Odyssella</taxon>
    </lineage>
</organism>
<reference evidence="1 2" key="1">
    <citation type="submission" date="2014-07" db="EMBL/GenBank/DDBJ databases">
        <title>Comparative genomic insights into amoeba endosymbionts belonging to the families of Holosporaceae and Candidatus Midichloriaceae within Rickettsiales.</title>
        <authorList>
            <person name="Wang Z."/>
            <person name="Wu M."/>
        </authorList>
    </citation>
    <scope>NUCLEOTIDE SEQUENCE [LARGE SCALE GENOMIC DNA]</scope>
    <source>
        <strain evidence="1">PRA3</strain>
    </source>
</reference>
<protein>
    <submittedName>
        <fullName evidence="1">Uncharacterized protein</fullName>
    </submittedName>
</protein>
<sequence length="153" mass="17802">MYKPEHKPMPIPQPRSLTVEDIIQATERRVQILDNEREARRDAYLQQGYEKICLEALPSHVLVADEDSAQLINKLKQTQEMIKNLCKVEDELRDKICGLLGDSDLLLAPNGKELVTWKNYTSQRVNTARLKEEHPSLVEQYTETKETKRFILK</sequence>